<keyword evidence="8" id="KW-1185">Reference proteome</keyword>
<accession>A0A0W0WBN1</accession>
<dbReference type="Proteomes" id="UP000054761">
    <property type="component" value="Unassembled WGS sequence"/>
</dbReference>
<dbReference type="Pfam" id="PF18312">
    <property type="entry name" value="ScsC_N"/>
    <property type="match status" value="1"/>
</dbReference>
<comment type="caution">
    <text evidence="7">The sequence shown here is derived from an EMBL/GenBank/DDBJ whole genome shotgun (WGS) entry which is preliminary data.</text>
</comment>
<dbReference type="STRING" id="454.Lisr_0788"/>
<dbReference type="InterPro" id="IPR036249">
    <property type="entry name" value="Thioredoxin-like_sf"/>
</dbReference>
<dbReference type="PANTHER" id="PTHR13887">
    <property type="entry name" value="GLUTATHIONE S-TRANSFERASE KAPPA"/>
    <property type="match status" value="1"/>
</dbReference>
<evidence type="ECO:0000313" key="7">
    <source>
        <dbReference type="EMBL" id="KTD29728.1"/>
    </source>
</evidence>
<dbReference type="SUPFAM" id="SSF52833">
    <property type="entry name" value="Thioredoxin-like"/>
    <property type="match status" value="1"/>
</dbReference>
<keyword evidence="3" id="KW-1015">Disulfide bond</keyword>
<gene>
    <name evidence="7" type="primary">com1</name>
    <name evidence="7" type="ORF">Lisr_0788</name>
</gene>
<dbReference type="Pfam" id="PF01323">
    <property type="entry name" value="DSBA"/>
    <property type="match status" value="1"/>
</dbReference>
<reference evidence="7 8" key="1">
    <citation type="submission" date="2015-11" db="EMBL/GenBank/DDBJ databases">
        <title>Genomic analysis of 38 Legionella species identifies large and diverse effector repertoires.</title>
        <authorList>
            <person name="Burstein D."/>
            <person name="Amaro F."/>
            <person name="Zusman T."/>
            <person name="Lifshitz Z."/>
            <person name="Cohen O."/>
            <person name="Gilbert J.A."/>
            <person name="Pupko T."/>
            <person name="Shuman H.A."/>
            <person name="Segal G."/>
        </authorList>
    </citation>
    <scope>NUCLEOTIDE SEQUENCE [LARGE SCALE GENOMIC DNA]</scope>
    <source>
        <strain evidence="7 8">Bercovier 4</strain>
    </source>
</reference>
<feature type="domain" description="Thioredoxin" evidence="6">
    <location>
        <begin position="50"/>
        <end position="256"/>
    </location>
</feature>
<keyword evidence="2" id="KW-0560">Oxidoreductase</keyword>
<dbReference type="PROSITE" id="PS51352">
    <property type="entry name" value="THIOREDOXIN_2"/>
    <property type="match status" value="1"/>
</dbReference>
<protein>
    <submittedName>
        <fullName evidence="7">27 kDa outer membrane protein</fullName>
    </submittedName>
</protein>
<evidence type="ECO:0000259" key="6">
    <source>
        <dbReference type="PROSITE" id="PS51352"/>
    </source>
</evidence>
<dbReference type="Gene3D" id="3.40.30.10">
    <property type="entry name" value="Glutaredoxin"/>
    <property type="match status" value="1"/>
</dbReference>
<feature type="signal peptide" evidence="5">
    <location>
        <begin position="1"/>
        <end position="23"/>
    </location>
</feature>
<dbReference type="PANTHER" id="PTHR13887:SF14">
    <property type="entry name" value="DISULFIDE BOND FORMATION PROTEIN D"/>
    <property type="match status" value="1"/>
</dbReference>
<evidence type="ECO:0000256" key="4">
    <source>
        <dbReference type="ARBA" id="ARBA00023284"/>
    </source>
</evidence>
<dbReference type="AlphaFoldDB" id="A0A0W0WBN1"/>
<dbReference type="GO" id="GO:0016491">
    <property type="term" value="F:oxidoreductase activity"/>
    <property type="evidence" value="ECO:0007669"/>
    <property type="project" value="UniProtKB-KW"/>
</dbReference>
<organism evidence="7 8">
    <name type="scientific">Legionella israelensis</name>
    <dbReference type="NCBI Taxonomy" id="454"/>
    <lineage>
        <taxon>Bacteria</taxon>
        <taxon>Pseudomonadati</taxon>
        <taxon>Pseudomonadota</taxon>
        <taxon>Gammaproteobacteria</taxon>
        <taxon>Legionellales</taxon>
        <taxon>Legionellaceae</taxon>
        <taxon>Legionella</taxon>
    </lineage>
</organism>
<dbReference type="InterPro" id="IPR001853">
    <property type="entry name" value="DSBA-like_thioredoxin_dom"/>
</dbReference>
<keyword evidence="1 5" id="KW-0732">Signal</keyword>
<evidence type="ECO:0000313" key="8">
    <source>
        <dbReference type="Proteomes" id="UP000054761"/>
    </source>
</evidence>
<dbReference type="CDD" id="cd03023">
    <property type="entry name" value="DsbA_Com1_like"/>
    <property type="match status" value="1"/>
</dbReference>
<dbReference type="InterPro" id="IPR041205">
    <property type="entry name" value="ScsC_N"/>
</dbReference>
<dbReference type="InterPro" id="IPR013766">
    <property type="entry name" value="Thioredoxin_domain"/>
</dbReference>
<sequence>MNIKYLLAAGALASVLTSPTVTAADAMSDAQKKQIEKIVHDYLVNHPEVLLEASQALQQKQQQTLQEEAKSAIQQNASQLFSDSMAVLGNPKGNVTLVEFFDYQCIHCKKMAPVVSELLKKDNNLRVIYKEFPIFGKSSELASRAALAASMQGKYKEMHNALLKLDKRLNEQLIMDTAKSLGLNIEKLKKDMDSTKVTDELKENRELAEKLRLMGTPAFIIASTPSGKYKQGADTSFIPGAASEETLQELIEKAAGDQS</sequence>
<evidence type="ECO:0000256" key="1">
    <source>
        <dbReference type="ARBA" id="ARBA00022729"/>
    </source>
</evidence>
<evidence type="ECO:0000256" key="2">
    <source>
        <dbReference type="ARBA" id="ARBA00023002"/>
    </source>
</evidence>
<dbReference type="PATRIC" id="fig|454.4.peg.849"/>
<evidence type="ECO:0000256" key="3">
    <source>
        <dbReference type="ARBA" id="ARBA00023157"/>
    </source>
</evidence>
<keyword evidence="4" id="KW-0676">Redox-active center</keyword>
<name>A0A0W0WBN1_9GAMM</name>
<proteinExistence type="predicted"/>
<evidence type="ECO:0000256" key="5">
    <source>
        <dbReference type="SAM" id="SignalP"/>
    </source>
</evidence>
<feature type="chain" id="PRO_5006915351" evidence="5">
    <location>
        <begin position="24"/>
        <end position="259"/>
    </location>
</feature>
<dbReference type="EMBL" id="LNYH01000038">
    <property type="protein sequence ID" value="KTD29728.1"/>
    <property type="molecule type" value="Genomic_DNA"/>
</dbReference>